<dbReference type="InterPro" id="IPR011006">
    <property type="entry name" value="CheY-like_superfamily"/>
</dbReference>
<dbReference type="GO" id="GO:0032993">
    <property type="term" value="C:protein-DNA complex"/>
    <property type="evidence" value="ECO:0007669"/>
    <property type="project" value="TreeGrafter"/>
</dbReference>
<keyword evidence="4" id="KW-0804">Transcription</keyword>
<comment type="function">
    <text evidence="5">May play the central regulatory role in sporulation. It may be an element of the effector pathway responsible for the activation of sporulation genes in response to nutritional stress. Spo0A may act in concert with spo0H (a sigma factor) to control the expression of some genes that are critical to the sporulation process.</text>
</comment>
<dbReference type="SMART" id="SM00448">
    <property type="entry name" value="REC"/>
    <property type="match status" value="1"/>
</dbReference>
<evidence type="ECO:0000259" key="9">
    <source>
        <dbReference type="PROSITE" id="PS51755"/>
    </source>
</evidence>
<keyword evidence="2" id="KW-0805">Transcription regulation</keyword>
<feature type="domain" description="OmpR/PhoB-type" evidence="9">
    <location>
        <begin position="133"/>
        <end position="232"/>
    </location>
</feature>
<evidence type="ECO:0000256" key="7">
    <source>
        <dbReference type="PROSITE-ProRule" id="PRU01091"/>
    </source>
</evidence>
<dbReference type="GO" id="GO:0000976">
    <property type="term" value="F:transcription cis-regulatory region binding"/>
    <property type="evidence" value="ECO:0007669"/>
    <property type="project" value="TreeGrafter"/>
</dbReference>
<dbReference type="Gene3D" id="3.40.50.2300">
    <property type="match status" value="1"/>
</dbReference>
<keyword evidence="6" id="KW-0597">Phosphoprotein</keyword>
<feature type="modified residue" description="4-aspartylphosphate" evidence="6">
    <location>
        <position position="55"/>
    </location>
</feature>
<dbReference type="SUPFAM" id="SSF52172">
    <property type="entry name" value="CheY-like"/>
    <property type="match status" value="1"/>
</dbReference>
<evidence type="ECO:0000256" key="5">
    <source>
        <dbReference type="ARBA" id="ARBA00024867"/>
    </source>
</evidence>
<evidence type="ECO:0000256" key="3">
    <source>
        <dbReference type="ARBA" id="ARBA00023125"/>
    </source>
</evidence>
<protein>
    <recommendedName>
        <fullName evidence="1">Stage 0 sporulation protein A homolog</fullName>
    </recommendedName>
</protein>
<organism evidence="10 11">
    <name type="scientific">Dorea longicatena</name>
    <dbReference type="NCBI Taxonomy" id="88431"/>
    <lineage>
        <taxon>Bacteria</taxon>
        <taxon>Bacillati</taxon>
        <taxon>Bacillota</taxon>
        <taxon>Clostridia</taxon>
        <taxon>Lachnospirales</taxon>
        <taxon>Lachnospiraceae</taxon>
        <taxon>Dorea</taxon>
    </lineage>
</organism>
<dbReference type="GeneID" id="96230051"/>
<dbReference type="PANTHER" id="PTHR48111:SF50">
    <property type="entry name" value="KDP OPERON TRANSCRIPTIONAL REGULATORY PROTEIN KDPE"/>
    <property type="match status" value="1"/>
</dbReference>
<evidence type="ECO:0000313" key="10">
    <source>
        <dbReference type="EMBL" id="CUQ08633.1"/>
    </source>
</evidence>
<name>A0A174TF18_9FIRM</name>
<dbReference type="InterPro" id="IPR001867">
    <property type="entry name" value="OmpR/PhoB-type_DNA-bd"/>
</dbReference>
<dbReference type="PROSITE" id="PS50110">
    <property type="entry name" value="RESPONSE_REGULATORY"/>
    <property type="match status" value="1"/>
</dbReference>
<evidence type="ECO:0000256" key="2">
    <source>
        <dbReference type="ARBA" id="ARBA00023015"/>
    </source>
</evidence>
<dbReference type="InterPro" id="IPR001789">
    <property type="entry name" value="Sig_transdc_resp-reg_receiver"/>
</dbReference>
<accession>A0A174TF18</accession>
<dbReference type="InterPro" id="IPR039420">
    <property type="entry name" value="WalR-like"/>
</dbReference>
<dbReference type="SMART" id="SM00862">
    <property type="entry name" value="Trans_reg_C"/>
    <property type="match status" value="1"/>
</dbReference>
<dbReference type="Gene3D" id="1.10.10.10">
    <property type="entry name" value="Winged helix-like DNA-binding domain superfamily/Winged helix DNA-binding domain"/>
    <property type="match status" value="1"/>
</dbReference>
<proteinExistence type="predicted"/>
<dbReference type="InterPro" id="IPR036388">
    <property type="entry name" value="WH-like_DNA-bd_sf"/>
</dbReference>
<gene>
    <name evidence="10" type="primary">kdpE</name>
    <name evidence="10" type="ORF">ERS852526_02776</name>
</gene>
<feature type="DNA-binding region" description="OmpR/PhoB-type" evidence="7">
    <location>
        <begin position="133"/>
        <end position="232"/>
    </location>
</feature>
<dbReference type="EMBL" id="CZAY01000024">
    <property type="protein sequence ID" value="CUQ08633.1"/>
    <property type="molecule type" value="Genomic_DNA"/>
</dbReference>
<evidence type="ECO:0000259" key="8">
    <source>
        <dbReference type="PROSITE" id="PS50110"/>
    </source>
</evidence>
<dbReference type="Pfam" id="PF00072">
    <property type="entry name" value="Response_reg"/>
    <property type="match status" value="1"/>
</dbReference>
<dbReference type="GO" id="GO:0006355">
    <property type="term" value="P:regulation of DNA-templated transcription"/>
    <property type="evidence" value="ECO:0007669"/>
    <property type="project" value="InterPro"/>
</dbReference>
<reference evidence="10 11" key="1">
    <citation type="submission" date="2015-09" db="EMBL/GenBank/DDBJ databases">
        <authorList>
            <consortium name="Pathogen Informatics"/>
        </authorList>
    </citation>
    <scope>NUCLEOTIDE SEQUENCE [LARGE SCALE GENOMIC DNA]</scope>
    <source>
        <strain evidence="10 11">2789STDY5834914</strain>
    </source>
</reference>
<dbReference type="GO" id="GO:0000156">
    <property type="term" value="F:phosphorelay response regulator activity"/>
    <property type="evidence" value="ECO:0007669"/>
    <property type="project" value="TreeGrafter"/>
</dbReference>
<dbReference type="OrthoDB" id="9802426at2"/>
<sequence length="237" mass="26769">MTDSYSILIIEDEKNILDFMARTLRSNGYKTITSETGQSGLSIINSHCPDLILLDLGLPDMDGNDIISSVRKWTSCPIIVISARAGEQDKVAALDLGADDYITKPFGTSELLARIRTSLRHSNRMASNSPLFIRPYKCQGLMLDFEKRMVTLDGKEIHLTPVEYKIVAYLSKNSGKVMTYASVMENVWGPFTDSNNRILRVNMANIRRKIERNPSQPQFLFTEVGVGYRMCEDENEM</sequence>
<dbReference type="RefSeq" id="WP_055284399.1">
    <property type="nucleotide sequence ID" value="NZ_CZAY01000024.1"/>
</dbReference>
<dbReference type="Pfam" id="PF00486">
    <property type="entry name" value="Trans_reg_C"/>
    <property type="match status" value="1"/>
</dbReference>
<dbReference type="Gene3D" id="6.10.250.690">
    <property type="match status" value="1"/>
</dbReference>
<dbReference type="CDD" id="cd00383">
    <property type="entry name" value="trans_reg_C"/>
    <property type="match status" value="1"/>
</dbReference>
<dbReference type="PANTHER" id="PTHR48111">
    <property type="entry name" value="REGULATOR OF RPOS"/>
    <property type="match status" value="1"/>
</dbReference>
<evidence type="ECO:0000256" key="4">
    <source>
        <dbReference type="ARBA" id="ARBA00023163"/>
    </source>
</evidence>
<keyword evidence="3 7" id="KW-0238">DNA-binding</keyword>
<dbReference type="GO" id="GO:0005829">
    <property type="term" value="C:cytosol"/>
    <property type="evidence" value="ECO:0007669"/>
    <property type="project" value="TreeGrafter"/>
</dbReference>
<dbReference type="STRING" id="88431.ERS852423_02461"/>
<evidence type="ECO:0000256" key="6">
    <source>
        <dbReference type="PROSITE-ProRule" id="PRU00169"/>
    </source>
</evidence>
<evidence type="ECO:0000313" key="11">
    <source>
        <dbReference type="Proteomes" id="UP000095485"/>
    </source>
</evidence>
<dbReference type="PROSITE" id="PS51755">
    <property type="entry name" value="OMPR_PHOB"/>
    <property type="match status" value="1"/>
</dbReference>
<dbReference type="CDD" id="cd17620">
    <property type="entry name" value="REC_OmpR_KdpE-like"/>
    <property type="match status" value="1"/>
</dbReference>
<dbReference type="Proteomes" id="UP000095485">
    <property type="component" value="Unassembled WGS sequence"/>
</dbReference>
<dbReference type="AlphaFoldDB" id="A0A174TF18"/>
<feature type="domain" description="Response regulatory" evidence="8">
    <location>
        <begin position="6"/>
        <end position="119"/>
    </location>
</feature>
<evidence type="ECO:0000256" key="1">
    <source>
        <dbReference type="ARBA" id="ARBA00018672"/>
    </source>
</evidence>